<evidence type="ECO:0000256" key="2">
    <source>
        <dbReference type="SAM" id="MobiDB-lite"/>
    </source>
</evidence>
<dbReference type="VEuPathDB" id="MicrosporidiaDB:M153_4370003621"/>
<dbReference type="EMBL" id="LGUB01000158">
    <property type="protein sequence ID" value="KRH94001.1"/>
    <property type="molecule type" value="Genomic_DNA"/>
</dbReference>
<evidence type="ECO:0000313" key="4">
    <source>
        <dbReference type="Proteomes" id="UP000051530"/>
    </source>
</evidence>
<dbReference type="PANTHER" id="PTHR14149">
    <property type="entry name" value="RAS GTPASE-ACTIVATING PROTEIN WITH IQ MOTIF"/>
    <property type="match status" value="1"/>
</dbReference>
<feature type="compositionally biased region" description="Polar residues" evidence="2">
    <location>
        <begin position="252"/>
        <end position="261"/>
    </location>
</feature>
<dbReference type="OrthoDB" id="775356at2759"/>
<dbReference type="InterPro" id="IPR008936">
    <property type="entry name" value="Rho_GTPase_activation_prot"/>
</dbReference>
<organism evidence="3 4">
    <name type="scientific">Pseudoloma neurophilia</name>
    <dbReference type="NCBI Taxonomy" id="146866"/>
    <lineage>
        <taxon>Eukaryota</taxon>
        <taxon>Fungi</taxon>
        <taxon>Fungi incertae sedis</taxon>
        <taxon>Microsporidia</taxon>
        <taxon>Pseudoloma</taxon>
    </lineage>
</organism>
<dbReference type="GO" id="GO:0005516">
    <property type="term" value="F:calmodulin binding"/>
    <property type="evidence" value="ECO:0007669"/>
    <property type="project" value="TreeGrafter"/>
</dbReference>
<feature type="compositionally biased region" description="Polar residues" evidence="2">
    <location>
        <begin position="278"/>
        <end position="293"/>
    </location>
</feature>
<dbReference type="GO" id="GO:0051015">
    <property type="term" value="F:actin filament binding"/>
    <property type="evidence" value="ECO:0007669"/>
    <property type="project" value="TreeGrafter"/>
</dbReference>
<evidence type="ECO:0000256" key="1">
    <source>
        <dbReference type="SAM" id="Coils"/>
    </source>
</evidence>
<feature type="coiled-coil region" evidence="1">
    <location>
        <begin position="360"/>
        <end position="387"/>
    </location>
</feature>
<dbReference type="SUPFAM" id="SSF48350">
    <property type="entry name" value="GTPase activation domain, GAP"/>
    <property type="match status" value="1"/>
</dbReference>
<dbReference type="InterPro" id="IPR036872">
    <property type="entry name" value="CH_dom_sf"/>
</dbReference>
<feature type="region of interest" description="Disordered" evidence="2">
    <location>
        <begin position="234"/>
        <end position="296"/>
    </location>
</feature>
<reference evidence="3 4" key="1">
    <citation type="submission" date="2015-07" db="EMBL/GenBank/DDBJ databases">
        <title>The genome of Pseudoloma neurophilia, a relevant intracellular parasite of the zebrafish.</title>
        <authorList>
            <person name="Ndikumana S."/>
            <person name="Pelin A."/>
            <person name="Sanders J."/>
            <person name="Corradi N."/>
        </authorList>
    </citation>
    <scope>NUCLEOTIDE SEQUENCE [LARGE SCALE GENOMIC DNA]</scope>
    <source>
        <strain evidence="3 4">MK1</strain>
    </source>
</reference>
<keyword evidence="1" id="KW-0175">Coiled coil</keyword>
<dbReference type="GO" id="GO:0005096">
    <property type="term" value="F:GTPase activator activity"/>
    <property type="evidence" value="ECO:0007669"/>
    <property type="project" value="TreeGrafter"/>
</dbReference>
<dbReference type="SUPFAM" id="SSF47576">
    <property type="entry name" value="Calponin-homology domain, CH-domain"/>
    <property type="match status" value="1"/>
</dbReference>
<proteinExistence type="predicted"/>
<gene>
    <name evidence="3" type="ORF">M153_4370003621</name>
</gene>
<dbReference type="GO" id="GO:0005938">
    <property type="term" value="C:cell cortex"/>
    <property type="evidence" value="ECO:0007669"/>
    <property type="project" value="TreeGrafter"/>
</dbReference>
<dbReference type="Gene3D" id="1.10.418.10">
    <property type="entry name" value="Calponin-like domain"/>
    <property type="match status" value="1"/>
</dbReference>
<feature type="compositionally biased region" description="Basic and acidic residues" evidence="2">
    <location>
        <begin position="47"/>
        <end position="57"/>
    </location>
</feature>
<accession>A0A0R0M4J4</accession>
<feature type="compositionally biased region" description="Basic and acidic residues" evidence="2">
    <location>
        <begin position="235"/>
        <end position="247"/>
    </location>
</feature>
<keyword evidence="4" id="KW-1185">Reference proteome</keyword>
<evidence type="ECO:0000313" key="3">
    <source>
        <dbReference type="EMBL" id="KRH94001.1"/>
    </source>
</evidence>
<dbReference type="PANTHER" id="PTHR14149:SF14">
    <property type="entry name" value="CALPONIN-HOMOLOGY (CH) DOMAIN-CONTAINING PROTEIN"/>
    <property type="match status" value="1"/>
</dbReference>
<dbReference type="Proteomes" id="UP000051530">
    <property type="component" value="Unassembled WGS sequence"/>
</dbReference>
<feature type="region of interest" description="Disordered" evidence="2">
    <location>
        <begin position="1"/>
        <end position="57"/>
    </location>
</feature>
<feature type="compositionally biased region" description="Basic and acidic residues" evidence="2">
    <location>
        <begin position="24"/>
        <end position="39"/>
    </location>
</feature>
<name>A0A0R0M4J4_9MICR</name>
<sequence>MTDRQMMTPDHFSNVEKNISITEQKSDNYSKTTSKHEKLTGGNSDEIDIHDPKNKPENRTIHERLTTQEVITADEMDQRRRYQKEYDYLCYMAQARDWIARLINYEMENNLVFKEEIQKGEIFVKLSGVLINENLRVYSNDELVYRHSDNHNLFLNILRQLKLKECYFYSIIDAYNGKNIPSIIYCLHALSNHCEKLGFAFQIKKEQNYTFSESEFKDVKKDIENFNQYDFETIGQEKNDSDGKNDSDENDNLPTDINDLNTVHDSDQNSDDLNSLDEQNQSNSRVNTTTDLTGNKEHLVDSVKQKLENPESVQYSDHLKTAFRHFLRRNTMREVFKGDASLFSIREVLKRQSLSHKYEIEQKHSKIKSLFEKNNGLEREIDQKLLAIELVIQNKRLFSGLPTNLASYSNNERLSRIFNIMRQEPQILLNVLSKVDNPEMFLCRYVLPLFLSSTNNSSNSSGVDNLRDEFLVLRIIDQSTEKFNELTGLLVVNLFKGSENARELAKKLLIRETIQLSDEKQQYLQSLEHIKQIVNQLLDQLFQNVYLFPHYLVHCFSKSKNDLITFYREVISPLIVAPSAFLLQSDKNNMLLNNLNTLNTIDSVLEGAILQSYKTNYYKPLEKYGETVYARFSSFYENILNISNLSVQSNLLFRVNRPFIKITHEQCNEFITVMKDICPIVLQDISNIKTDIHSRIVQENPEQNVDIFNDFVSKMVINEQPEGEDLKIYLHSVVNDKINNSLDNIIDIIRVSKGNDLNNIMNRKSTQEEELAYKKLVNYKSSLQNSINQSDQESVIFDINDRLSHLDTLKNKNSQILNYSNTIKNVCECLEENQIIMNQKTNELTINNRTIENLKKKQAYLVNNLKNYNDYYNSLLQAYYKKGKNCNKENTYRYSLNSLSKQNVVILSGDSNNSTDLFIECARPGYFTFTLGQLHDKIVLEDLLKNRESEIALVNLRFKCKGLIRILNECWGK</sequence>
<comment type="caution">
    <text evidence="3">The sequence shown here is derived from an EMBL/GenBank/DDBJ whole genome shotgun (WGS) entry which is preliminary data.</text>
</comment>
<dbReference type="GO" id="GO:1903479">
    <property type="term" value="P:mitotic actomyosin contractile ring assembly actin filament organization"/>
    <property type="evidence" value="ECO:0007669"/>
    <property type="project" value="TreeGrafter"/>
</dbReference>
<protein>
    <submittedName>
        <fullName evidence="3">Ras GTPase-activating protein family-IQGAP</fullName>
    </submittedName>
</protein>
<dbReference type="AlphaFoldDB" id="A0A0R0M4J4"/>